<feature type="transmembrane region" description="Helical" evidence="10">
    <location>
        <begin position="257"/>
        <end position="280"/>
    </location>
</feature>
<evidence type="ECO:0000256" key="10">
    <source>
        <dbReference type="RuleBase" id="RU363032"/>
    </source>
</evidence>
<keyword evidence="13" id="KW-1185">Reference proteome</keyword>
<dbReference type="InterPro" id="IPR000515">
    <property type="entry name" value="MetI-like"/>
</dbReference>
<evidence type="ECO:0000256" key="8">
    <source>
        <dbReference type="ARBA" id="ARBA00037215"/>
    </source>
</evidence>
<evidence type="ECO:0000313" key="13">
    <source>
        <dbReference type="Proteomes" id="UP000295416"/>
    </source>
</evidence>
<keyword evidence="5 10" id="KW-0812">Transmembrane</keyword>
<feature type="transmembrane region" description="Helical" evidence="10">
    <location>
        <begin position="31"/>
        <end position="52"/>
    </location>
</feature>
<reference evidence="12 13" key="1">
    <citation type="submission" date="2019-03" db="EMBL/GenBank/DDBJ databases">
        <title>Genomic Encyclopedia of Type Strains, Phase IV (KMG-IV): sequencing the most valuable type-strain genomes for metagenomic binning, comparative biology and taxonomic classification.</title>
        <authorList>
            <person name="Goeker M."/>
        </authorList>
    </citation>
    <scope>NUCLEOTIDE SEQUENCE [LARGE SCALE GENOMIC DNA]</scope>
    <source>
        <strain evidence="12 13">DSM 19377</strain>
    </source>
</reference>
<keyword evidence="7 10" id="KW-0472">Membrane</keyword>
<dbReference type="SUPFAM" id="SSF161098">
    <property type="entry name" value="MetI-like"/>
    <property type="match status" value="1"/>
</dbReference>
<feature type="transmembrane region" description="Helical" evidence="10">
    <location>
        <begin position="131"/>
        <end position="151"/>
    </location>
</feature>
<proteinExistence type="inferred from homology"/>
<dbReference type="EMBL" id="SLXK01000009">
    <property type="protein sequence ID" value="TCP29554.1"/>
    <property type="molecule type" value="Genomic_DNA"/>
</dbReference>
<feature type="transmembrane region" description="Helical" evidence="10">
    <location>
        <begin position="93"/>
        <end position="119"/>
    </location>
</feature>
<dbReference type="GO" id="GO:0005886">
    <property type="term" value="C:plasma membrane"/>
    <property type="evidence" value="ECO:0007669"/>
    <property type="project" value="UniProtKB-SubCell"/>
</dbReference>
<evidence type="ECO:0000259" key="11">
    <source>
        <dbReference type="PROSITE" id="PS50928"/>
    </source>
</evidence>
<keyword evidence="3 10" id="KW-0813">Transport</keyword>
<feature type="transmembrane region" description="Helical" evidence="10">
    <location>
        <begin position="212"/>
        <end position="237"/>
    </location>
</feature>
<dbReference type="Pfam" id="PF12911">
    <property type="entry name" value="OppC_N"/>
    <property type="match status" value="1"/>
</dbReference>
<evidence type="ECO:0000313" key="12">
    <source>
        <dbReference type="EMBL" id="TCP29554.1"/>
    </source>
</evidence>
<dbReference type="InterPro" id="IPR025966">
    <property type="entry name" value="OppC_N"/>
</dbReference>
<feature type="transmembrane region" description="Helical" evidence="10">
    <location>
        <begin position="157"/>
        <end position="173"/>
    </location>
</feature>
<dbReference type="Gene3D" id="1.10.3720.10">
    <property type="entry name" value="MetI-like"/>
    <property type="match status" value="1"/>
</dbReference>
<protein>
    <recommendedName>
        <fullName evidence="9">Glutathione transport system permease protein GsiD</fullName>
    </recommendedName>
</protein>
<dbReference type="CDD" id="cd06261">
    <property type="entry name" value="TM_PBP2"/>
    <property type="match status" value="1"/>
</dbReference>
<comment type="similarity">
    <text evidence="2 10">Belongs to the binding-protein-dependent transport system permease family.</text>
</comment>
<gene>
    <name evidence="12" type="ORF">EV207_1097</name>
</gene>
<evidence type="ECO:0000256" key="5">
    <source>
        <dbReference type="ARBA" id="ARBA00022692"/>
    </source>
</evidence>
<dbReference type="PROSITE" id="PS50928">
    <property type="entry name" value="ABC_TM1"/>
    <property type="match status" value="1"/>
</dbReference>
<sequence length="293" mass="31810">MAEIVTKTDYMPKSRGKLRSFCAAFIHKKTAVASFFFFCLLIILALIGPSIVPYNPQTPDYNHVLQGPSWLHLAGTDEYGRDVFSRLIVGTRLSLGVGISSVLLGAVAGTILGLISGYFGKWVDKTIMRICDVFFAFPDILLAIGIIAILGPGLQNVVIAVAIFNIPSFARVVRGKTLEVKEMLFIEATRSIGATKSRIIFKHVFPETFSTIIVYLTMNLGTAILAAASLSFLGLGASPSSSDWGAMLSMSRDYMGTAFHLVFFPGLIIFLTVLSLNIMGDGLRDVLDPKSKD</sequence>
<evidence type="ECO:0000256" key="4">
    <source>
        <dbReference type="ARBA" id="ARBA00022475"/>
    </source>
</evidence>
<comment type="function">
    <text evidence="8">Part of the ABC transporter complex GsiABCD involved in glutathione import. Probably responsible for the translocation of the substrate across the membrane.</text>
</comment>
<comment type="subcellular location">
    <subcellularLocation>
        <location evidence="1 10">Cell membrane</location>
        <topology evidence="1 10">Multi-pass membrane protein</topology>
    </subcellularLocation>
</comment>
<dbReference type="PANTHER" id="PTHR43386">
    <property type="entry name" value="OLIGOPEPTIDE TRANSPORT SYSTEM PERMEASE PROTEIN APPC"/>
    <property type="match status" value="1"/>
</dbReference>
<dbReference type="InterPro" id="IPR035906">
    <property type="entry name" value="MetI-like_sf"/>
</dbReference>
<comment type="caution">
    <text evidence="12">The sequence shown here is derived from an EMBL/GenBank/DDBJ whole genome shotgun (WGS) entry which is preliminary data.</text>
</comment>
<evidence type="ECO:0000256" key="1">
    <source>
        <dbReference type="ARBA" id="ARBA00004651"/>
    </source>
</evidence>
<evidence type="ECO:0000256" key="9">
    <source>
        <dbReference type="ARBA" id="ARBA00041106"/>
    </source>
</evidence>
<dbReference type="Proteomes" id="UP000295416">
    <property type="component" value="Unassembled WGS sequence"/>
</dbReference>
<dbReference type="AlphaFoldDB" id="A0A4R2P5Z3"/>
<evidence type="ECO:0000256" key="6">
    <source>
        <dbReference type="ARBA" id="ARBA00022989"/>
    </source>
</evidence>
<keyword evidence="6 10" id="KW-1133">Transmembrane helix</keyword>
<evidence type="ECO:0000256" key="3">
    <source>
        <dbReference type="ARBA" id="ARBA00022448"/>
    </source>
</evidence>
<dbReference type="PANTHER" id="PTHR43386:SF3">
    <property type="entry name" value="GLUTATHIONE TRANSPORT SYSTEM PERMEASE PROTEIN GSID"/>
    <property type="match status" value="1"/>
</dbReference>
<accession>A0A4R2P5Z3</accession>
<evidence type="ECO:0000256" key="7">
    <source>
        <dbReference type="ARBA" id="ARBA00023136"/>
    </source>
</evidence>
<organism evidence="12 13">
    <name type="scientific">Scopulibacillus darangshiensis</name>
    <dbReference type="NCBI Taxonomy" id="442528"/>
    <lineage>
        <taxon>Bacteria</taxon>
        <taxon>Bacillati</taxon>
        <taxon>Bacillota</taxon>
        <taxon>Bacilli</taxon>
        <taxon>Bacillales</taxon>
        <taxon>Sporolactobacillaceae</taxon>
        <taxon>Scopulibacillus</taxon>
    </lineage>
</organism>
<dbReference type="Pfam" id="PF00528">
    <property type="entry name" value="BPD_transp_1"/>
    <property type="match status" value="1"/>
</dbReference>
<dbReference type="GO" id="GO:0071916">
    <property type="term" value="F:dipeptide transmembrane transporter activity"/>
    <property type="evidence" value="ECO:0007669"/>
    <property type="project" value="TreeGrafter"/>
</dbReference>
<evidence type="ECO:0000256" key="2">
    <source>
        <dbReference type="ARBA" id="ARBA00009306"/>
    </source>
</evidence>
<feature type="domain" description="ABC transmembrane type-1" evidence="11">
    <location>
        <begin position="91"/>
        <end position="280"/>
    </location>
</feature>
<keyword evidence="4" id="KW-1003">Cell membrane</keyword>
<name>A0A4R2P5Z3_9BACL</name>
<dbReference type="InterPro" id="IPR050366">
    <property type="entry name" value="BP-dependent_transpt_permease"/>
</dbReference>